<protein>
    <submittedName>
        <fullName evidence="1">Uncharacterized protein</fullName>
    </submittedName>
</protein>
<reference evidence="1" key="1">
    <citation type="journal article" date="2002" name="J. Bacteriol.">
        <title>Characterization of two cryptic Helicobacter pylori plasmids: a putative source for horizontal gene transfer and gene shuffling.</title>
        <authorList>
            <person name="Hofreuter D."/>
            <person name="Haas R."/>
        </authorList>
    </citation>
    <scope>NUCLEOTIDE SEQUENCE</scope>
    <source>
        <plasmid evidence="1">pHel5</plasmid>
    </source>
</reference>
<evidence type="ECO:0000313" key="1">
    <source>
        <dbReference type="EMBL" id="AAM22664.1"/>
    </source>
</evidence>
<geneLocation type="plasmid" evidence="1">
    <name>pHel5</name>
</geneLocation>
<organism evidence="1">
    <name type="scientific">Helicobacter pylori</name>
    <name type="common">Campylobacter pylori</name>
    <dbReference type="NCBI Taxonomy" id="210"/>
    <lineage>
        <taxon>Bacteria</taxon>
        <taxon>Pseudomonadati</taxon>
        <taxon>Campylobacterota</taxon>
        <taxon>Epsilonproteobacteria</taxon>
        <taxon>Campylobacterales</taxon>
        <taxon>Helicobacteraceae</taxon>
        <taxon>Helicobacter</taxon>
    </lineage>
</organism>
<accession>Q8KKD3</accession>
<keyword evidence="1" id="KW-0614">Plasmid</keyword>
<proteinExistence type="predicted"/>
<name>Q8KKD3_HELPX</name>
<dbReference type="RefSeq" id="WP_011117045.1">
    <property type="nucleotide sequence ID" value="NC_004949.1"/>
</dbReference>
<sequence>MTEQQLNTVFGYKNQFPKDNSPKAMNGIRNAILVEKKRSFNQQALKQENPANLHLYDKKDLVSFIFDKNTAFSKMDFEYNKNQALYVNNDQALDTICHFINLSRKQVSMALLDPVELKKKSQFSLDGKSVKYSSTNKEHIIIERNDDGAISGIECNNINGILYCNEQYKNLFELVKRYHCGKDNEIINKIAQQSKAFTPMKEIIPPSDLVHDFVIQELIDIISTRGVKNPNDLFKNFELKKEFDTLVKAVLEIDNAEIKKGFRFPKDTPLWKRFVETINVFKPDCMKILEKESYYTLILHRNGVAKEIPLIHNYHIDKMFKQTKDNYEKNIYKSVETYLYENGLKLSNRLYEHKN</sequence>
<dbReference type="EMBL" id="AF469113">
    <property type="protein sequence ID" value="AAM22664.1"/>
    <property type="molecule type" value="Genomic_DNA"/>
</dbReference>
<dbReference type="AlphaFoldDB" id="Q8KKD3"/>
<gene>
    <name evidence="1" type="primary">orf5E</name>
</gene>